<protein>
    <submittedName>
        <fullName evidence="7">Enhanced intracellular survival protein</fullName>
    </submittedName>
</protein>
<feature type="region of interest" description="Disordered" evidence="4">
    <location>
        <begin position="1"/>
        <end position="24"/>
    </location>
</feature>
<gene>
    <name evidence="7" type="ORF">AVDCRST_MAG35-683</name>
</gene>
<accession>A0A6J4NTT1</accession>
<dbReference type="Gene3D" id="3.40.630.30">
    <property type="match status" value="2"/>
</dbReference>
<evidence type="ECO:0000256" key="3">
    <source>
        <dbReference type="HAMAP-Rule" id="MF_01812"/>
    </source>
</evidence>
<dbReference type="PANTHER" id="PTHR37817:SF1">
    <property type="entry name" value="N-ACETYLTRANSFERASE EIS"/>
    <property type="match status" value="1"/>
</dbReference>
<feature type="binding site" evidence="3">
    <location>
        <begin position="112"/>
        <end position="117"/>
    </location>
    <ligand>
        <name>acetyl-CoA</name>
        <dbReference type="ChEBI" id="CHEBI:57288"/>
    </ligand>
</feature>
<dbReference type="InterPro" id="IPR016181">
    <property type="entry name" value="Acyl_CoA_acyltransferase"/>
</dbReference>
<dbReference type="PANTHER" id="PTHR37817">
    <property type="entry name" value="N-ACETYLTRANSFERASE EIS"/>
    <property type="match status" value="1"/>
</dbReference>
<dbReference type="SUPFAM" id="SSF55729">
    <property type="entry name" value="Acyl-CoA N-acyltransferases (Nat)"/>
    <property type="match status" value="1"/>
</dbReference>
<dbReference type="InterPro" id="IPR041380">
    <property type="entry name" value="Acetyltransf_17"/>
</dbReference>
<evidence type="ECO:0000259" key="5">
    <source>
        <dbReference type="Pfam" id="PF13530"/>
    </source>
</evidence>
<dbReference type="GO" id="GO:0030649">
    <property type="term" value="P:aminoglycoside antibiotic catabolic process"/>
    <property type="evidence" value="ECO:0007669"/>
    <property type="project" value="TreeGrafter"/>
</dbReference>
<dbReference type="NCBIfam" id="NF002367">
    <property type="entry name" value="PRK01346.1-4"/>
    <property type="match status" value="1"/>
</dbReference>
<dbReference type="Gene3D" id="3.30.1050.10">
    <property type="entry name" value="SCP2 sterol-binding domain"/>
    <property type="match status" value="1"/>
</dbReference>
<feature type="domain" description="Enhanced intracellular survival protein" evidence="5">
    <location>
        <begin position="336"/>
        <end position="437"/>
    </location>
</feature>
<evidence type="ECO:0000256" key="4">
    <source>
        <dbReference type="SAM" id="MobiDB-lite"/>
    </source>
</evidence>
<evidence type="ECO:0000256" key="2">
    <source>
        <dbReference type="ARBA" id="ARBA00023315"/>
    </source>
</evidence>
<comment type="similarity">
    <text evidence="3">Belongs to the acetyltransferase Eis family.</text>
</comment>
<name>A0A6J4NTT1_9ACTN</name>
<dbReference type="InterPro" id="IPR036527">
    <property type="entry name" value="SCP2_sterol-bd_dom_sf"/>
</dbReference>
<evidence type="ECO:0000259" key="6">
    <source>
        <dbReference type="Pfam" id="PF17668"/>
    </source>
</evidence>
<dbReference type="InterPro" id="IPR051554">
    <property type="entry name" value="Acetyltransferase_Eis"/>
</dbReference>
<keyword evidence="1 3" id="KW-0808">Transferase</keyword>
<dbReference type="HAMAP" id="MF_01812">
    <property type="entry name" value="Eis"/>
    <property type="match status" value="1"/>
</dbReference>
<dbReference type="EMBL" id="CADCUY010000140">
    <property type="protein sequence ID" value="CAA9396688.1"/>
    <property type="molecule type" value="Genomic_DNA"/>
</dbReference>
<proteinExistence type="inferred from homology"/>
<feature type="active site" description="Proton acceptor; via carboxylate" evidence="3">
    <location>
        <position position="440"/>
    </location>
</feature>
<dbReference type="Pfam" id="PF13530">
    <property type="entry name" value="SCP2_2"/>
    <property type="match status" value="1"/>
</dbReference>
<evidence type="ECO:0000256" key="1">
    <source>
        <dbReference type="ARBA" id="ARBA00022679"/>
    </source>
</evidence>
<comment type="subunit">
    <text evidence="3">Homohexamer; trimer of dimers.</text>
</comment>
<reference evidence="7" key="1">
    <citation type="submission" date="2020-02" db="EMBL/GenBank/DDBJ databases">
        <authorList>
            <person name="Meier V. D."/>
        </authorList>
    </citation>
    <scope>NUCLEOTIDE SEQUENCE</scope>
    <source>
        <strain evidence="7">AVDCRST_MAG35</strain>
    </source>
</reference>
<feature type="binding site" evidence="3">
    <location>
        <begin position="140"/>
        <end position="141"/>
    </location>
    <ligand>
        <name>acetyl-CoA</name>
        <dbReference type="ChEBI" id="CHEBI:57288"/>
    </ligand>
</feature>
<dbReference type="AlphaFoldDB" id="A0A6J4NTT1"/>
<feature type="active site" description="Proton donor" evidence="3">
    <location>
        <position position="145"/>
    </location>
</feature>
<dbReference type="Pfam" id="PF17668">
    <property type="entry name" value="Acetyltransf_17"/>
    <property type="match status" value="1"/>
</dbReference>
<dbReference type="SUPFAM" id="SSF55718">
    <property type="entry name" value="SCP-like"/>
    <property type="match status" value="1"/>
</dbReference>
<comment type="caution">
    <text evidence="3">Lacks conserved residue(s) required for the propagation of feature annotation.</text>
</comment>
<feature type="domain" description="Eis-like acetyltransferase" evidence="6">
    <location>
        <begin position="271"/>
        <end position="326"/>
    </location>
</feature>
<dbReference type="GO" id="GO:0034069">
    <property type="term" value="F:aminoglycoside N-acetyltransferase activity"/>
    <property type="evidence" value="ECO:0007669"/>
    <property type="project" value="TreeGrafter"/>
</dbReference>
<dbReference type="InterPro" id="IPR025559">
    <property type="entry name" value="Eis_dom"/>
</dbReference>
<dbReference type="Pfam" id="PF13527">
    <property type="entry name" value="Acetyltransf_9"/>
    <property type="match status" value="1"/>
</dbReference>
<organism evidence="7">
    <name type="scientific">uncultured Quadrisphaera sp</name>
    <dbReference type="NCBI Taxonomy" id="904978"/>
    <lineage>
        <taxon>Bacteria</taxon>
        <taxon>Bacillati</taxon>
        <taxon>Actinomycetota</taxon>
        <taxon>Actinomycetes</taxon>
        <taxon>Kineosporiales</taxon>
        <taxon>Kineosporiaceae</taxon>
        <taxon>Quadrisphaera</taxon>
        <taxon>environmental samples</taxon>
    </lineage>
</organism>
<sequence length="440" mass="45606">MSTDAPTAPTTPQPLPGGASAPDGYQLVTLGPDDRDAYLGVDVLAFGQPDLEDPPVPVDWSRAAGVRTTPADGAAGELAAVHASYPFDLPVPGARLPAAGLTWLSVHPLHRRRRLASAMIAHHLQRTAARGEPLSVLTASEASIYGRFGYGSAAPVVTVTVPRGAALRPVPGSERLTTRLERADATRHAAVVHAVHTAAGAAGPGRPGWAPRSTPALQEAFFWDPPGERHGAEALLLLTVSDPGAEDAGHGTRAHALVARTPTTVGGDLDRVRVREAAAVDPAAARALWGVLLDLDLTTVVEARLPVDDALLHQLVDARSARPVVRDQVWVRLVDLPAALAGRRYPAPVDVVLEVTDALLPANAGRWHLVGGPQGAQVTRTGSEAHLALDVRDLGAAYLGGVGLAALAGAGLVRELVPGTLAPASTAFGWPLAPACSWTF</sequence>
<keyword evidence="2 3" id="KW-0012">Acyltransferase</keyword>
<dbReference type="InterPro" id="IPR022902">
    <property type="entry name" value="NAcTrfase_Eis"/>
</dbReference>
<evidence type="ECO:0000313" key="7">
    <source>
        <dbReference type="EMBL" id="CAA9396688.1"/>
    </source>
</evidence>